<evidence type="ECO:0000256" key="1">
    <source>
        <dbReference type="SAM" id="MobiDB-lite"/>
    </source>
</evidence>
<reference evidence="2" key="1">
    <citation type="submission" date="2019-02" db="EMBL/GenBank/DDBJ databases">
        <authorList>
            <person name="Pothier F.J."/>
        </authorList>
    </citation>
    <scope>NUCLEOTIDE SEQUENCE</scope>
    <source>
        <strain evidence="2">CI-1B</strain>
    </source>
</reference>
<protein>
    <submittedName>
        <fullName evidence="2">Uncharacterized protein</fullName>
    </submittedName>
</protein>
<gene>
    <name evidence="2" type="ORF">CI1B_48910</name>
</gene>
<dbReference type="Proteomes" id="UP000328092">
    <property type="component" value="Unassembled WGS sequence"/>
</dbReference>
<dbReference type="AlphaFoldDB" id="A0A508TFK7"/>
<evidence type="ECO:0000313" key="3">
    <source>
        <dbReference type="Proteomes" id="UP000328092"/>
    </source>
</evidence>
<accession>A0A508TFK7</accession>
<evidence type="ECO:0000313" key="2">
    <source>
        <dbReference type="EMBL" id="VIO73286.1"/>
    </source>
</evidence>
<feature type="region of interest" description="Disordered" evidence="1">
    <location>
        <begin position="72"/>
        <end position="104"/>
    </location>
</feature>
<proteinExistence type="predicted"/>
<name>A0A508TFK7_9BRAD</name>
<comment type="caution">
    <text evidence="2">The sequence shown here is derived from an EMBL/GenBank/DDBJ whole genome shotgun (WGS) entry which is preliminary data.</text>
</comment>
<dbReference type="RefSeq" id="WP_172628169.1">
    <property type="nucleotide sequence ID" value="NZ_CAADFC020000016.1"/>
</dbReference>
<dbReference type="EMBL" id="CAADFC020000016">
    <property type="protein sequence ID" value="VIO73286.1"/>
    <property type="molecule type" value="Genomic_DNA"/>
</dbReference>
<organism evidence="2 3">
    <name type="scientific">Bradyrhizobium ivorense</name>
    <dbReference type="NCBI Taxonomy" id="2511166"/>
    <lineage>
        <taxon>Bacteria</taxon>
        <taxon>Pseudomonadati</taxon>
        <taxon>Pseudomonadota</taxon>
        <taxon>Alphaproteobacteria</taxon>
        <taxon>Hyphomicrobiales</taxon>
        <taxon>Nitrobacteraceae</taxon>
        <taxon>Bradyrhizobium</taxon>
    </lineage>
</organism>
<feature type="compositionally biased region" description="Basic and acidic residues" evidence="1">
    <location>
        <begin position="92"/>
        <end position="104"/>
    </location>
</feature>
<keyword evidence="3" id="KW-1185">Reference proteome</keyword>
<sequence length="758" mass="82507">MIATECDGASRSRGIARTVKVAGDLPSDSTNLVSETRPGEAGQSCVHGALADDQPVGLGAQAVVDDAPVGRIGGVRDQAGEQDVVPTTEPLEPPRESEPEAERRPYHLDTGFADALAEGNPWFPKLLPTTRKEVVEFAVRHIANNSSLFELTKNGGDQGTYRRLVVAIARSGVVDAEGIFVDAASSAKEADPEDTLRHFFRTCGGGHSDQDGITAGTLINKAREVGANFSRWERATKEDGSPVGFAPGHEQKCRERLDRTVAADGRTFTLGDPSGPLVILRKPDQDTLPSDTRWDGDLPATTIAKAADVMMRAERLQWMQRAGGRGETRMVRTLPPRAFINDYLDQMRGQYGAPPLRGIVRVPRIDDRGIIHFTPGFDLKTGLFHDKVPGFYVPLAPKLDSARKAAEALLVPFSKYQFEDAAVGQALLLAAIFTAIERPFISTAPMFVIRSSMPGTGKGLIVNTLTCLAFDTKPVIITWGGSTEEFEKRLAALLLQTPATLSIDNANGMQIKGDLLESIITEGAADIRPLGRSETVRVRNRSFLTLTGNNPIITGDMARRALAISILPQSSNPESDRFAFNPVTFVSERRAVFLRAAFTAMRAFRLAGMPQHGLPAAGSFDEWSRNVRDLVYWLTAHDVADAFRQNKVEDPRRQGDAALLSALYQHFGTAPFRAAEAIAVHKRVLDHRRSSHTFIAPPSAAEQALHEALEEVLGARDLTAKVMGYWARRMKGVHTGGYILDTQQNTATNANDITVRVI</sequence>